<comment type="catalytic activity">
    <reaction evidence="8 9">
        <text>(8S)-8-amino-7-oxononanoate + S-adenosyl-L-methionine = S-adenosyl-4-methylsulfanyl-2-oxobutanoate + (7R,8S)-7,8-diammoniononanoate</text>
        <dbReference type="Rhea" id="RHEA:16861"/>
        <dbReference type="ChEBI" id="CHEBI:16490"/>
        <dbReference type="ChEBI" id="CHEBI:59789"/>
        <dbReference type="ChEBI" id="CHEBI:149468"/>
        <dbReference type="ChEBI" id="CHEBI:149469"/>
        <dbReference type="EC" id="2.6.1.62"/>
    </reaction>
</comment>
<dbReference type="Pfam" id="PF00202">
    <property type="entry name" value="Aminotran_3"/>
    <property type="match status" value="1"/>
</dbReference>
<dbReference type="GO" id="GO:0030170">
    <property type="term" value="F:pyridoxal phosphate binding"/>
    <property type="evidence" value="ECO:0007669"/>
    <property type="project" value="UniProtKB-UniRule"/>
</dbReference>
<comment type="function">
    <text evidence="9">Catalyzes the transfer of the alpha-amino group from S-adenosyl-L-methionine (SAM) to 7-keto-8-aminopelargonic acid (KAPA) to form 7,8-diaminopelargonic acid (DAPA). It is the only aminotransferase known to utilize SAM as an amino donor.</text>
</comment>
<organism evidence="10 11">
    <name type="scientific">Sphingobacterium siyangense</name>
    <dbReference type="NCBI Taxonomy" id="459529"/>
    <lineage>
        <taxon>Bacteria</taxon>
        <taxon>Pseudomonadati</taxon>
        <taxon>Bacteroidota</taxon>
        <taxon>Sphingobacteriia</taxon>
        <taxon>Sphingobacteriales</taxon>
        <taxon>Sphingobacteriaceae</taxon>
        <taxon>Sphingobacterium</taxon>
    </lineage>
</organism>
<dbReference type="InterPro" id="IPR015421">
    <property type="entry name" value="PyrdxlP-dep_Trfase_major"/>
</dbReference>
<dbReference type="EMBL" id="VLKR01000014">
    <property type="protein sequence ID" value="TWI19075.1"/>
    <property type="molecule type" value="Genomic_DNA"/>
</dbReference>
<keyword evidence="9" id="KW-0963">Cytoplasm</keyword>
<evidence type="ECO:0000256" key="4">
    <source>
        <dbReference type="ARBA" id="ARBA00022679"/>
    </source>
</evidence>
<evidence type="ECO:0000256" key="9">
    <source>
        <dbReference type="HAMAP-Rule" id="MF_00834"/>
    </source>
</evidence>
<dbReference type="PIRSF" id="PIRSF000521">
    <property type="entry name" value="Transaminase_4ab_Lys_Orn"/>
    <property type="match status" value="1"/>
</dbReference>
<dbReference type="InterPro" id="IPR015424">
    <property type="entry name" value="PyrdxlP-dep_Trfase"/>
</dbReference>
<evidence type="ECO:0000256" key="2">
    <source>
        <dbReference type="ARBA" id="ARBA00005063"/>
    </source>
</evidence>
<dbReference type="GO" id="GO:0004015">
    <property type="term" value="F:adenosylmethionine-8-amino-7-oxononanoate transaminase activity"/>
    <property type="evidence" value="ECO:0007669"/>
    <property type="project" value="UniProtKB-UniRule"/>
</dbReference>
<sequence length="433" mass="48149">MEREEINQHDLIDDFDKKHLWHPYTTMTNPLPAYKVKRADGCIIELENGQQLIDGMSSWWCAIHGYNHPVLNAAVTAQLSSMSHMMFGGLTHEPAIALGKILLDITPTPLNKIFYADSGSVAVEVALKMAIQYWVSQKKTNKKNFVTIRSGYHGDTWNAMSVCDPITGMHRIFDSSLPKRYFAPAPKIGFEQEWDANDIQPLADLICSHKDELAALILEPIVQGAGGMRFYHPEYLRQAAHLCKENQLLLIFDEIATGFGRTGKLFAWEHAGIVPDIMCIGKALTGGYMTLSAVITSDHVANTISNGTPGTFMHGPTFMANPLACAVAHASIKLLLATDWKAKVTLIEEQLRRELSTATTLPQVEELRILGAIAVIEMKNSVDLSSIQQRFIEEGIWVRPFGKLIYIMPPFIINEGELHKLTQALLAVISTVQ</sequence>
<dbReference type="SUPFAM" id="SSF53383">
    <property type="entry name" value="PLP-dependent transferases"/>
    <property type="match status" value="1"/>
</dbReference>
<reference evidence="10 11" key="1">
    <citation type="journal article" date="2015" name="Stand. Genomic Sci.">
        <title>Genomic Encyclopedia of Bacterial and Archaeal Type Strains, Phase III: the genomes of soil and plant-associated and newly described type strains.</title>
        <authorList>
            <person name="Whitman W.B."/>
            <person name="Woyke T."/>
            <person name="Klenk H.P."/>
            <person name="Zhou Y."/>
            <person name="Lilburn T.G."/>
            <person name="Beck B.J."/>
            <person name="De Vos P."/>
            <person name="Vandamme P."/>
            <person name="Eisen J.A."/>
            <person name="Garrity G."/>
            <person name="Hugenholtz P."/>
            <person name="Kyrpides N.C."/>
        </authorList>
    </citation>
    <scope>NUCLEOTIDE SEQUENCE [LARGE SCALE GENOMIC DNA]</scope>
    <source>
        <strain evidence="10 11">CGMCC 1.6855</strain>
    </source>
</reference>
<dbReference type="PANTHER" id="PTHR42684:SF17">
    <property type="entry name" value="ADENOSYLMETHIONINE-8-AMINO-7-OXONONANOATE AMINOTRANSFERASE"/>
    <property type="match status" value="1"/>
</dbReference>
<dbReference type="NCBIfam" id="NF005940">
    <property type="entry name" value="PRK07986.1"/>
    <property type="match status" value="1"/>
</dbReference>
<feature type="binding site" evidence="9">
    <location>
        <position position="152"/>
    </location>
    <ligand>
        <name>substrate</name>
    </ligand>
</feature>
<dbReference type="Proteomes" id="UP000315908">
    <property type="component" value="Unassembled WGS sequence"/>
</dbReference>
<dbReference type="Gene3D" id="3.40.640.10">
    <property type="entry name" value="Type I PLP-dependent aspartate aminotransferase-like (Major domain)"/>
    <property type="match status" value="1"/>
</dbReference>
<keyword evidence="6 9" id="KW-0093">Biotin biosynthesis</keyword>
<evidence type="ECO:0000256" key="8">
    <source>
        <dbReference type="ARBA" id="ARBA00048449"/>
    </source>
</evidence>
<comment type="similarity">
    <text evidence="9">Belongs to the class-III pyridoxal-phosphate-dependent aminotransferase family. BioA subfamily.</text>
</comment>
<feature type="binding site" evidence="9">
    <location>
        <position position="315"/>
    </location>
    <ligand>
        <name>substrate</name>
    </ligand>
</feature>
<evidence type="ECO:0000313" key="10">
    <source>
        <dbReference type="EMBL" id="TWI19075.1"/>
    </source>
</evidence>
<comment type="caution">
    <text evidence="10">The sequence shown here is derived from an EMBL/GenBank/DDBJ whole genome shotgun (WGS) entry which is preliminary data.</text>
</comment>
<dbReference type="HAMAP" id="MF_00834">
    <property type="entry name" value="BioA"/>
    <property type="match status" value="1"/>
</dbReference>
<dbReference type="OrthoDB" id="1286826at2"/>
<dbReference type="CDD" id="cd00610">
    <property type="entry name" value="OAT_like"/>
    <property type="match status" value="1"/>
</dbReference>
<dbReference type="RefSeq" id="WP_145328309.1">
    <property type="nucleotide sequence ID" value="NZ_VLKR01000014.1"/>
</dbReference>
<evidence type="ECO:0000313" key="11">
    <source>
        <dbReference type="Proteomes" id="UP000315908"/>
    </source>
</evidence>
<comment type="cofactor">
    <cofactor evidence="1 9">
        <name>pyridoxal 5'-phosphate</name>
        <dbReference type="ChEBI" id="CHEBI:597326"/>
    </cofactor>
</comment>
<feature type="modified residue" description="N6-(pyridoxal phosphate)lysine" evidence="9">
    <location>
        <position position="282"/>
    </location>
</feature>
<keyword evidence="5 9" id="KW-0949">S-adenosyl-L-methionine</keyword>
<comment type="subcellular location">
    <subcellularLocation>
        <location evidence="9">Cytoplasm</location>
    </subcellularLocation>
</comment>
<dbReference type="InterPro" id="IPR049704">
    <property type="entry name" value="Aminotrans_3_PPA_site"/>
</dbReference>
<dbReference type="GO" id="GO:0051537">
    <property type="term" value="F:2 iron, 2 sulfur cluster binding"/>
    <property type="evidence" value="ECO:0007669"/>
    <property type="project" value="UniProtKB-KW"/>
</dbReference>
<proteinExistence type="inferred from homology"/>
<dbReference type="GO" id="GO:0005737">
    <property type="term" value="C:cytoplasm"/>
    <property type="evidence" value="ECO:0007669"/>
    <property type="project" value="UniProtKB-SubCell"/>
</dbReference>
<evidence type="ECO:0000256" key="3">
    <source>
        <dbReference type="ARBA" id="ARBA00022576"/>
    </source>
</evidence>
<dbReference type="NCBIfam" id="TIGR00508">
    <property type="entry name" value="bioA"/>
    <property type="match status" value="1"/>
</dbReference>
<evidence type="ECO:0000256" key="6">
    <source>
        <dbReference type="ARBA" id="ARBA00022756"/>
    </source>
</evidence>
<dbReference type="FunFam" id="3.40.640.10:FF:000041">
    <property type="entry name" value="Adenosylmethionine-8-amino-7-oxononanoate aminotransferase"/>
    <property type="match status" value="1"/>
</dbReference>
<dbReference type="AlphaFoldDB" id="A0A562MGL6"/>
<feature type="binding site" evidence="9">
    <location>
        <position position="282"/>
    </location>
    <ligand>
        <name>substrate</name>
    </ligand>
</feature>
<protein>
    <recommendedName>
        <fullName evidence="9">Adenosylmethionine-8-amino-7-oxononanoate aminotransferase</fullName>
        <ecNumber evidence="9">2.6.1.62</ecNumber>
    </recommendedName>
    <alternativeName>
        <fullName evidence="9">7,8-diamino-pelargonic acid aminotransferase</fullName>
        <shortName evidence="9">DAPA AT</shortName>
        <shortName evidence="9">DAPA aminotransferase</shortName>
    </alternativeName>
    <alternativeName>
        <fullName evidence="9">7,8-diaminononanoate synthase</fullName>
        <shortName evidence="9">DANS</shortName>
    </alternativeName>
    <alternativeName>
        <fullName evidence="9">Diaminopelargonic acid synthase</fullName>
    </alternativeName>
</protein>
<feature type="binding site" evidence="9">
    <location>
        <position position="59"/>
    </location>
    <ligand>
        <name>substrate</name>
    </ligand>
</feature>
<dbReference type="InterPro" id="IPR005814">
    <property type="entry name" value="Aminotrans_3"/>
</dbReference>
<dbReference type="Gene3D" id="3.90.1150.10">
    <property type="entry name" value="Aspartate Aminotransferase, domain 1"/>
    <property type="match status" value="1"/>
</dbReference>
<dbReference type="PROSITE" id="PS00600">
    <property type="entry name" value="AA_TRANSFER_CLASS_3"/>
    <property type="match status" value="1"/>
</dbReference>
<feature type="binding site" evidence="9">
    <location>
        <begin position="119"/>
        <end position="120"/>
    </location>
    <ligand>
        <name>pyridoxal 5'-phosphate</name>
        <dbReference type="ChEBI" id="CHEBI:597326"/>
    </ligand>
</feature>
<evidence type="ECO:0000256" key="1">
    <source>
        <dbReference type="ARBA" id="ARBA00001933"/>
    </source>
</evidence>
<keyword evidence="3 9" id="KW-0032">Aminotransferase</keyword>
<dbReference type="InterPro" id="IPR015422">
    <property type="entry name" value="PyrdxlP-dep_Trfase_small"/>
</dbReference>
<name>A0A562MGL6_9SPHI</name>
<comment type="pathway">
    <text evidence="2 9">Cofactor biosynthesis; biotin biosynthesis; 7,8-diaminononanoate from 8-amino-7-oxononanoate (SAM route): step 1/1.</text>
</comment>
<dbReference type="EC" id="2.6.1.62" evidence="9"/>
<feature type="binding site" evidence="9">
    <location>
        <position position="399"/>
    </location>
    <ligand>
        <name>substrate</name>
    </ligand>
</feature>
<keyword evidence="7 9" id="KW-0663">Pyridoxal phosphate</keyword>
<evidence type="ECO:0000256" key="7">
    <source>
        <dbReference type="ARBA" id="ARBA00022898"/>
    </source>
</evidence>
<accession>A0A562MGL6</accession>
<feature type="binding site" evidence="9">
    <location>
        <position position="253"/>
    </location>
    <ligand>
        <name>pyridoxal 5'-phosphate</name>
        <dbReference type="ChEBI" id="CHEBI:597326"/>
    </ligand>
</feature>
<dbReference type="InterPro" id="IPR005815">
    <property type="entry name" value="BioA"/>
</dbReference>
<keyword evidence="4 9" id="KW-0808">Transferase</keyword>
<comment type="subunit">
    <text evidence="9">Homodimer.</text>
</comment>
<dbReference type="GO" id="GO:0009102">
    <property type="term" value="P:biotin biosynthetic process"/>
    <property type="evidence" value="ECO:0007669"/>
    <property type="project" value="UniProtKB-UniRule"/>
</dbReference>
<evidence type="ECO:0000256" key="5">
    <source>
        <dbReference type="ARBA" id="ARBA00022691"/>
    </source>
</evidence>
<dbReference type="UniPathway" id="UPA00078">
    <property type="reaction ID" value="UER00160"/>
</dbReference>
<feature type="binding site" evidence="9">
    <location>
        <begin position="316"/>
        <end position="317"/>
    </location>
    <ligand>
        <name>pyridoxal 5'-phosphate</name>
        <dbReference type="ChEBI" id="CHEBI:597326"/>
    </ligand>
</feature>
<feature type="site" description="Participates in the substrate recognition with KAPA and in a stacking interaction with the adenine ring of SAM" evidence="9">
    <location>
        <position position="24"/>
    </location>
</feature>
<gene>
    <name evidence="9" type="primary">bioA</name>
    <name evidence="10" type="ORF">IQ31_02819</name>
</gene>
<dbReference type="PANTHER" id="PTHR42684">
    <property type="entry name" value="ADENOSYLMETHIONINE-8-AMINO-7-OXONONANOATE AMINOTRANSFERASE"/>
    <property type="match status" value="1"/>
</dbReference>
<dbReference type="NCBIfam" id="NF004624">
    <property type="entry name" value="PRK05964.1"/>
    <property type="match status" value="1"/>
</dbReference>